<dbReference type="PROSITE" id="PS01081">
    <property type="entry name" value="HTH_TETR_1"/>
    <property type="match status" value="1"/>
</dbReference>
<dbReference type="EMBL" id="QJKB01000003">
    <property type="protein sequence ID" value="PXX43781.1"/>
    <property type="molecule type" value="Genomic_DNA"/>
</dbReference>
<sequence length="195" mass="22074">MNKNSRQLQKDQTRISLLATSKKLFLEHGYEGTTTRMIAESAGVSIGSVFVHFPDKRQLLREILLDDITNILHTTSISMPERAGVVAALLHYAEAMYAYYGNQRSLSMELLKDTMFDNPAFFRPLQQAFIGELAGRTEYDNMKLNEEESAVMAQCLFSLYLVTLIEGLSSLDTGPGDWLSTLKRRCQIMMSTQFN</sequence>
<dbReference type="AlphaFoldDB" id="A0A318J7B5"/>
<evidence type="ECO:0000256" key="4">
    <source>
        <dbReference type="ARBA" id="ARBA00023163"/>
    </source>
</evidence>
<keyword evidence="2" id="KW-0805">Transcription regulation</keyword>
<dbReference type="PRINTS" id="PR00455">
    <property type="entry name" value="HTHTETR"/>
</dbReference>
<dbReference type="SUPFAM" id="SSF46689">
    <property type="entry name" value="Homeodomain-like"/>
    <property type="match status" value="1"/>
</dbReference>
<dbReference type="InterPro" id="IPR050109">
    <property type="entry name" value="HTH-type_TetR-like_transc_reg"/>
</dbReference>
<gene>
    <name evidence="7" type="ORF">DFR42_10349</name>
</gene>
<dbReference type="PANTHER" id="PTHR30055">
    <property type="entry name" value="HTH-TYPE TRANSCRIPTIONAL REGULATOR RUTR"/>
    <property type="match status" value="1"/>
</dbReference>
<evidence type="ECO:0000256" key="5">
    <source>
        <dbReference type="PROSITE-ProRule" id="PRU00335"/>
    </source>
</evidence>
<dbReference type="GO" id="GO:0003700">
    <property type="term" value="F:DNA-binding transcription factor activity"/>
    <property type="evidence" value="ECO:0007669"/>
    <property type="project" value="TreeGrafter"/>
</dbReference>
<dbReference type="Gene3D" id="1.10.357.10">
    <property type="entry name" value="Tetracycline Repressor, domain 2"/>
    <property type="match status" value="1"/>
</dbReference>
<keyword evidence="4" id="KW-0804">Transcription</keyword>
<organism evidence="7 8">
    <name type="scientific">Undibacterium pigrum</name>
    <dbReference type="NCBI Taxonomy" id="401470"/>
    <lineage>
        <taxon>Bacteria</taxon>
        <taxon>Pseudomonadati</taxon>
        <taxon>Pseudomonadota</taxon>
        <taxon>Betaproteobacteria</taxon>
        <taxon>Burkholderiales</taxon>
        <taxon>Oxalobacteraceae</taxon>
        <taxon>Undibacterium</taxon>
    </lineage>
</organism>
<evidence type="ECO:0000259" key="6">
    <source>
        <dbReference type="PROSITE" id="PS50977"/>
    </source>
</evidence>
<name>A0A318J7B5_9BURK</name>
<evidence type="ECO:0000313" key="7">
    <source>
        <dbReference type="EMBL" id="PXX43781.1"/>
    </source>
</evidence>
<feature type="domain" description="HTH tetR-type" evidence="6">
    <location>
        <begin position="11"/>
        <end position="71"/>
    </location>
</feature>
<evidence type="ECO:0000256" key="2">
    <source>
        <dbReference type="ARBA" id="ARBA00023015"/>
    </source>
</evidence>
<dbReference type="Proteomes" id="UP000247792">
    <property type="component" value="Unassembled WGS sequence"/>
</dbReference>
<dbReference type="OrthoDB" id="9798857at2"/>
<dbReference type="GO" id="GO:0000976">
    <property type="term" value="F:transcription cis-regulatory region binding"/>
    <property type="evidence" value="ECO:0007669"/>
    <property type="project" value="TreeGrafter"/>
</dbReference>
<accession>A0A318J7B5</accession>
<feature type="DNA-binding region" description="H-T-H motif" evidence="5">
    <location>
        <begin position="34"/>
        <end position="53"/>
    </location>
</feature>
<dbReference type="InterPro" id="IPR001647">
    <property type="entry name" value="HTH_TetR"/>
</dbReference>
<proteinExistence type="predicted"/>
<keyword evidence="1" id="KW-0678">Repressor</keyword>
<protein>
    <submittedName>
        <fullName evidence="7">TetR family transcriptional regulator</fullName>
    </submittedName>
</protein>
<dbReference type="RefSeq" id="WP_110255071.1">
    <property type="nucleotide sequence ID" value="NZ_QJKB01000003.1"/>
</dbReference>
<dbReference type="PROSITE" id="PS50977">
    <property type="entry name" value="HTH_TETR_2"/>
    <property type="match status" value="1"/>
</dbReference>
<evidence type="ECO:0000313" key="8">
    <source>
        <dbReference type="Proteomes" id="UP000247792"/>
    </source>
</evidence>
<dbReference type="PANTHER" id="PTHR30055:SF226">
    <property type="entry name" value="HTH-TYPE TRANSCRIPTIONAL REGULATOR PKSA"/>
    <property type="match status" value="1"/>
</dbReference>
<dbReference type="InterPro" id="IPR009057">
    <property type="entry name" value="Homeodomain-like_sf"/>
</dbReference>
<evidence type="ECO:0000256" key="1">
    <source>
        <dbReference type="ARBA" id="ARBA00022491"/>
    </source>
</evidence>
<keyword evidence="3 5" id="KW-0238">DNA-binding</keyword>
<dbReference type="Pfam" id="PF00440">
    <property type="entry name" value="TetR_N"/>
    <property type="match status" value="1"/>
</dbReference>
<keyword evidence="8" id="KW-1185">Reference proteome</keyword>
<evidence type="ECO:0000256" key="3">
    <source>
        <dbReference type="ARBA" id="ARBA00023125"/>
    </source>
</evidence>
<reference evidence="7 8" key="1">
    <citation type="submission" date="2018-05" db="EMBL/GenBank/DDBJ databases">
        <title>Genomic Encyclopedia of Type Strains, Phase IV (KMG-IV): sequencing the most valuable type-strain genomes for metagenomic binning, comparative biology and taxonomic classification.</title>
        <authorList>
            <person name="Goeker M."/>
        </authorList>
    </citation>
    <scope>NUCLEOTIDE SEQUENCE [LARGE SCALE GENOMIC DNA]</scope>
    <source>
        <strain evidence="7 8">DSM 19792</strain>
    </source>
</reference>
<comment type="caution">
    <text evidence="7">The sequence shown here is derived from an EMBL/GenBank/DDBJ whole genome shotgun (WGS) entry which is preliminary data.</text>
</comment>
<dbReference type="InterPro" id="IPR023772">
    <property type="entry name" value="DNA-bd_HTH_TetR-type_CS"/>
</dbReference>